<sequence length="117" mass="12996">MNTWTSMTFSILEATAGVKEKQSNTVRIWSKLKRTRKTLLNTKGPTNALLNLSLQTSSFSRLRLEAVLLFDELFQCTIRFSRTSLLDLGNATQTASASSNKLPSSCHMETGRDAVIP</sequence>
<evidence type="ECO:0000313" key="2">
    <source>
        <dbReference type="EMBL" id="KAG7090109.1"/>
    </source>
</evidence>
<dbReference type="Proteomes" id="UP001049176">
    <property type="component" value="Chromosome 7"/>
</dbReference>
<reference evidence="2" key="1">
    <citation type="journal article" date="2021" name="Genome Biol. Evol.">
        <title>The assembled and annotated genome of the fairy-ring fungus Marasmius oreades.</title>
        <authorList>
            <person name="Hiltunen M."/>
            <person name="Ament-Velasquez S.L."/>
            <person name="Johannesson H."/>
        </authorList>
    </citation>
    <scope>NUCLEOTIDE SEQUENCE</scope>
    <source>
        <strain evidence="2">03SP1</strain>
    </source>
</reference>
<comment type="caution">
    <text evidence="2">The sequence shown here is derived from an EMBL/GenBank/DDBJ whole genome shotgun (WGS) entry which is preliminary data.</text>
</comment>
<name>A0A9P7USE2_9AGAR</name>
<proteinExistence type="predicted"/>
<dbReference type="KEGG" id="more:E1B28_011721"/>
<keyword evidence="3" id="KW-1185">Reference proteome</keyword>
<gene>
    <name evidence="2" type="ORF">E1B28_011721</name>
</gene>
<feature type="region of interest" description="Disordered" evidence="1">
    <location>
        <begin position="96"/>
        <end position="117"/>
    </location>
</feature>
<evidence type="ECO:0000313" key="3">
    <source>
        <dbReference type="Proteomes" id="UP001049176"/>
    </source>
</evidence>
<accession>A0A9P7USE2</accession>
<evidence type="ECO:0000256" key="1">
    <source>
        <dbReference type="SAM" id="MobiDB-lite"/>
    </source>
</evidence>
<protein>
    <submittedName>
        <fullName evidence="2">Uncharacterized protein</fullName>
    </submittedName>
</protein>
<dbReference type="RefSeq" id="XP_043006579.1">
    <property type="nucleotide sequence ID" value="XM_043156775.1"/>
</dbReference>
<organism evidence="2 3">
    <name type="scientific">Marasmius oreades</name>
    <name type="common">fairy-ring Marasmius</name>
    <dbReference type="NCBI Taxonomy" id="181124"/>
    <lineage>
        <taxon>Eukaryota</taxon>
        <taxon>Fungi</taxon>
        <taxon>Dikarya</taxon>
        <taxon>Basidiomycota</taxon>
        <taxon>Agaricomycotina</taxon>
        <taxon>Agaricomycetes</taxon>
        <taxon>Agaricomycetidae</taxon>
        <taxon>Agaricales</taxon>
        <taxon>Marasmiineae</taxon>
        <taxon>Marasmiaceae</taxon>
        <taxon>Marasmius</taxon>
    </lineage>
</organism>
<dbReference type="GeneID" id="66080796"/>
<dbReference type="AlphaFoldDB" id="A0A9P7USE2"/>
<dbReference type="EMBL" id="CM032187">
    <property type="protein sequence ID" value="KAG7090109.1"/>
    <property type="molecule type" value="Genomic_DNA"/>
</dbReference>